<comment type="caution">
    <text evidence="2">The sequence shown here is derived from an EMBL/GenBank/DDBJ whole genome shotgun (WGS) entry which is preliminary data.</text>
</comment>
<dbReference type="Proteomes" id="UP000663826">
    <property type="component" value="Unassembled WGS sequence"/>
</dbReference>
<reference evidence="2" key="1">
    <citation type="submission" date="2021-01" db="EMBL/GenBank/DDBJ databases">
        <authorList>
            <person name="Kaushik A."/>
        </authorList>
    </citation>
    <scope>NUCLEOTIDE SEQUENCE</scope>
    <source>
        <strain evidence="2">AG1-1B</strain>
    </source>
</reference>
<sequence>MASSHGSHHHDSPGDPSVFQDTTQPLNNTSTPDSAMVDNFMDTALPPERNSNGVMSPTPTSVVGSIFRTTDDHVQADSSLAATQQRSVGLGRDDPAIDRLDSDAHAVPVQSPEITHGELVYLPAAGPASTQPRVDVTQVSDSETLGILYKVTWKPDGNQQPDLSQQTSTEPHFLATTIGQTSSPIVSPQSLSHQSLAQANSSFLPSDYYSLDQPSANAYGGPGRSNTFEAATSGSVPSDGGVSTTFNTNTLGLVAGELGTQPTPAVLSGATLHTGAHHISTPSTHSGLTVEPPSSAPTSFSTASHPSNPTALPYYATNPPTQVATPTSLVAADRYWSWSDRPWPWPKLSSDIHARSKLDPTFRGPFGVRPPLYVDMYAAPHNHSNAPSAQTNTNSPPAALAMLPHPTNTLVAGGSSGSTHVTSNTSNPSIIPGGNYLEFLKDIGKLYYTLEAGNPSKDPSIKRREPSVKDPDSPVRKYCCWYICPSTDYACWTQNSTQDTEWLNVIAGRKLKGHFSRHEAECLRHLAMHRHAEWVGSQNDWRNLESLGTQTEWDDERIDEQIIKDIEEPDTQLWYQSEKRNRYKAMMVEWLKASRKPNKYKH</sequence>
<dbReference type="EMBL" id="CAJMWQ010000750">
    <property type="protein sequence ID" value="CAE6375936.1"/>
    <property type="molecule type" value="Genomic_DNA"/>
</dbReference>
<evidence type="ECO:0000313" key="2">
    <source>
        <dbReference type="EMBL" id="CAE6375936.1"/>
    </source>
</evidence>
<accession>A0A8H2WE06</accession>
<feature type="compositionally biased region" description="Low complexity" evidence="1">
    <location>
        <begin position="292"/>
        <end position="306"/>
    </location>
</feature>
<evidence type="ECO:0000313" key="3">
    <source>
        <dbReference type="Proteomes" id="UP000663826"/>
    </source>
</evidence>
<feature type="compositionally biased region" description="Polar residues" evidence="1">
    <location>
        <begin position="19"/>
        <end position="33"/>
    </location>
</feature>
<evidence type="ECO:0000256" key="1">
    <source>
        <dbReference type="SAM" id="MobiDB-lite"/>
    </source>
</evidence>
<feature type="compositionally biased region" description="Polar residues" evidence="1">
    <location>
        <begin position="224"/>
        <end position="242"/>
    </location>
</feature>
<feature type="region of interest" description="Disordered" evidence="1">
    <location>
        <begin position="1"/>
        <end position="57"/>
    </location>
</feature>
<feature type="region of interest" description="Disordered" evidence="1">
    <location>
        <begin position="215"/>
        <end position="242"/>
    </location>
</feature>
<feature type="region of interest" description="Disordered" evidence="1">
    <location>
        <begin position="280"/>
        <end position="306"/>
    </location>
</feature>
<proteinExistence type="predicted"/>
<gene>
    <name evidence="2" type="ORF">RDB_LOCUS18182</name>
</gene>
<name>A0A8H2WE06_9AGAM</name>
<organism evidence="2 3">
    <name type="scientific">Rhizoctonia solani</name>
    <dbReference type="NCBI Taxonomy" id="456999"/>
    <lineage>
        <taxon>Eukaryota</taxon>
        <taxon>Fungi</taxon>
        <taxon>Dikarya</taxon>
        <taxon>Basidiomycota</taxon>
        <taxon>Agaricomycotina</taxon>
        <taxon>Agaricomycetes</taxon>
        <taxon>Cantharellales</taxon>
        <taxon>Ceratobasidiaceae</taxon>
        <taxon>Rhizoctonia</taxon>
    </lineage>
</organism>
<protein>
    <submittedName>
        <fullName evidence="2">Uncharacterized protein</fullName>
    </submittedName>
</protein>
<dbReference type="AlphaFoldDB" id="A0A8H2WE06"/>